<dbReference type="Proteomes" id="UP000248066">
    <property type="component" value="Unassembled WGS sequence"/>
</dbReference>
<feature type="transmembrane region" description="Helical" evidence="3">
    <location>
        <begin position="146"/>
        <end position="165"/>
    </location>
</feature>
<accession>A0A2W0HCM2</accession>
<evidence type="ECO:0000313" key="5">
    <source>
        <dbReference type="EMBL" id="PYZ98616.1"/>
    </source>
</evidence>
<evidence type="ECO:0000256" key="3">
    <source>
        <dbReference type="SAM" id="Phobius"/>
    </source>
</evidence>
<dbReference type="InterPro" id="IPR029756">
    <property type="entry name" value="MTH1187/YkoF-like"/>
</dbReference>
<dbReference type="Gene3D" id="3.30.70.930">
    <property type="match status" value="1"/>
</dbReference>
<evidence type="ECO:0000256" key="2">
    <source>
        <dbReference type="SAM" id="MobiDB-lite"/>
    </source>
</evidence>
<reference evidence="5 6" key="1">
    <citation type="submission" date="2017-10" db="EMBL/GenBank/DDBJ databases">
        <title>Bacillus sp. nov., a halophilic bacterium isolated from a Yangshapao Lake.</title>
        <authorList>
            <person name="Wang H."/>
        </authorList>
    </citation>
    <scope>NUCLEOTIDE SEQUENCE [LARGE SCALE GENOMIC DNA]</scope>
    <source>
        <strain evidence="5 6">YSP-3</strain>
    </source>
</reference>
<proteinExistence type="inferred from homology"/>
<dbReference type="InterPro" id="IPR002767">
    <property type="entry name" value="Thiamine_BP"/>
</dbReference>
<evidence type="ECO:0000313" key="6">
    <source>
        <dbReference type="Proteomes" id="UP000248066"/>
    </source>
</evidence>
<keyword evidence="6" id="KW-1185">Reference proteome</keyword>
<dbReference type="PANTHER" id="PTHR33777">
    <property type="entry name" value="UPF0045 PROTEIN ECM15"/>
    <property type="match status" value="1"/>
</dbReference>
<name>A0A2W0HCM2_9BACI</name>
<keyword evidence="3" id="KW-0472">Membrane</keyword>
<evidence type="ECO:0000256" key="1">
    <source>
        <dbReference type="ARBA" id="ARBA00010272"/>
    </source>
</evidence>
<comment type="caution">
    <text evidence="5">The sequence shown here is derived from an EMBL/GenBank/DDBJ whole genome shotgun (WGS) entry which is preliminary data.</text>
</comment>
<feature type="transmembrane region" description="Helical" evidence="3">
    <location>
        <begin position="171"/>
        <end position="189"/>
    </location>
</feature>
<feature type="transmembrane region" description="Helical" evidence="3">
    <location>
        <begin position="54"/>
        <end position="74"/>
    </location>
</feature>
<dbReference type="InterPro" id="IPR010787">
    <property type="entry name" value="DUF1385"/>
</dbReference>
<gene>
    <name evidence="5" type="ORF">CR205_08560</name>
</gene>
<organism evidence="5 6">
    <name type="scientific">Alteribacter lacisalsi</name>
    <dbReference type="NCBI Taxonomy" id="2045244"/>
    <lineage>
        <taxon>Bacteria</taxon>
        <taxon>Bacillati</taxon>
        <taxon>Bacillota</taxon>
        <taxon>Bacilli</taxon>
        <taxon>Bacillales</taxon>
        <taxon>Bacillaceae</taxon>
        <taxon>Alteribacter</taxon>
    </lineage>
</organism>
<dbReference type="EMBL" id="PDOF01000001">
    <property type="protein sequence ID" value="PYZ98616.1"/>
    <property type="molecule type" value="Genomic_DNA"/>
</dbReference>
<protein>
    <recommendedName>
        <fullName evidence="4">Thiamine-binding protein domain-containing protein</fullName>
    </recommendedName>
</protein>
<dbReference type="SUPFAM" id="SSF89957">
    <property type="entry name" value="MTH1187/YkoF-like"/>
    <property type="match status" value="1"/>
</dbReference>
<keyword evidence="3" id="KW-1133">Transmembrane helix</keyword>
<dbReference type="GO" id="GO:0005829">
    <property type="term" value="C:cytosol"/>
    <property type="evidence" value="ECO:0007669"/>
    <property type="project" value="TreeGrafter"/>
</dbReference>
<feature type="domain" description="Thiamine-binding protein" evidence="4">
    <location>
        <begin position="260"/>
        <end position="352"/>
    </location>
</feature>
<evidence type="ECO:0000259" key="4">
    <source>
        <dbReference type="Pfam" id="PF01910"/>
    </source>
</evidence>
<comment type="similarity">
    <text evidence="1">Belongs to the UPF0045 family.</text>
</comment>
<dbReference type="NCBIfam" id="TIGR00106">
    <property type="entry name" value="MTH1187 family thiamine-binding protein"/>
    <property type="match status" value="1"/>
</dbReference>
<dbReference type="AlphaFoldDB" id="A0A2W0HCM2"/>
<dbReference type="InterPro" id="IPR051614">
    <property type="entry name" value="UPF0045_domain"/>
</dbReference>
<feature type="region of interest" description="Disordered" evidence="2">
    <location>
        <begin position="338"/>
        <end position="358"/>
    </location>
</feature>
<dbReference type="Pfam" id="PF07136">
    <property type="entry name" value="DUF1385"/>
    <property type="match status" value="1"/>
</dbReference>
<dbReference type="PANTHER" id="PTHR33777:SF1">
    <property type="entry name" value="UPF0045 PROTEIN ECM15"/>
    <property type="match status" value="1"/>
</dbReference>
<dbReference type="Pfam" id="PF01910">
    <property type="entry name" value="Thiamine_BP"/>
    <property type="match status" value="1"/>
</dbReference>
<feature type="transmembrane region" description="Helical" evidence="3">
    <location>
        <begin position="80"/>
        <end position="102"/>
    </location>
</feature>
<sequence length="358" mass="40480">MIRGLSFNKGVFFMGRRYISCASEEKGRTRSWIKPISFPVMIGVSWKVVTSMPIWFHLAGVLILLLTVFPQAIFMLNGNVVLAGGLPLGTLILFAAGTHFYFPGELKKYHGAEHKVFSFRGRVSLSERQNIAGAEITNRHCSTNAIVLYFTAFFLLTPFLLGLGFTGRGAVDAASALALVIMPAAAYWLNRTSVTVIHRFFLRISYFLQRYVTTSEPEERHLRTAIRSYRRLAFKEFPHKVKGNRKTIYRRKGRAHMVTADVSIIPVGKGTTSESEQIAEIEAVLNEYEGRLTYKVNAMSTVIDAELPVLFEVIERVHELPFKSGVERVATHIRIDDRRDKAQSMTDKEKSVNEKISR</sequence>
<keyword evidence="3" id="KW-0812">Transmembrane</keyword>